<feature type="domain" description="HAMP" evidence="7">
    <location>
        <begin position="213"/>
        <end position="265"/>
    </location>
</feature>
<dbReference type="GO" id="GO:0006935">
    <property type="term" value="P:chemotaxis"/>
    <property type="evidence" value="ECO:0007669"/>
    <property type="project" value="UniProtKB-KW"/>
</dbReference>
<comment type="caution">
    <text evidence="8">The sequence shown here is derived from an EMBL/GenBank/DDBJ whole genome shotgun (WGS) entry which is preliminary data.</text>
</comment>
<comment type="similarity">
    <text evidence="2">Belongs to the methyl-accepting chemotaxis (MCP) protein family.</text>
</comment>
<evidence type="ECO:0000256" key="4">
    <source>
        <dbReference type="SAM" id="Coils"/>
    </source>
</evidence>
<dbReference type="PROSITE" id="PS50885">
    <property type="entry name" value="HAMP"/>
    <property type="match status" value="1"/>
</dbReference>
<keyword evidence="1" id="KW-0145">Chemotaxis</keyword>
<evidence type="ECO:0000313" key="8">
    <source>
        <dbReference type="EMBL" id="TCU62716.1"/>
    </source>
</evidence>
<keyword evidence="3" id="KW-0807">Transducer</keyword>
<proteinExistence type="inferred from homology"/>
<gene>
    <name evidence="8" type="ORF">EDD61_103131</name>
</gene>
<dbReference type="Pfam" id="PF12729">
    <property type="entry name" value="4HB_MCP_1"/>
    <property type="match status" value="1"/>
</dbReference>
<dbReference type="Pfam" id="PF00672">
    <property type="entry name" value="HAMP"/>
    <property type="match status" value="1"/>
</dbReference>
<evidence type="ECO:0000256" key="3">
    <source>
        <dbReference type="PROSITE-ProRule" id="PRU00284"/>
    </source>
</evidence>
<evidence type="ECO:0000259" key="6">
    <source>
        <dbReference type="PROSITE" id="PS50111"/>
    </source>
</evidence>
<feature type="coiled-coil region" evidence="4">
    <location>
        <begin position="116"/>
        <end position="143"/>
    </location>
</feature>
<dbReference type="GO" id="GO:0004888">
    <property type="term" value="F:transmembrane signaling receptor activity"/>
    <property type="evidence" value="ECO:0007669"/>
    <property type="project" value="TreeGrafter"/>
</dbReference>
<dbReference type="InterPro" id="IPR051310">
    <property type="entry name" value="MCP_chemotaxis"/>
</dbReference>
<evidence type="ECO:0000256" key="5">
    <source>
        <dbReference type="SAM" id="Phobius"/>
    </source>
</evidence>
<organism evidence="8 9">
    <name type="scientific">Longicatena caecimuris</name>
    <dbReference type="NCBI Taxonomy" id="1796635"/>
    <lineage>
        <taxon>Bacteria</taxon>
        <taxon>Bacillati</taxon>
        <taxon>Bacillota</taxon>
        <taxon>Erysipelotrichia</taxon>
        <taxon>Erysipelotrichales</taxon>
        <taxon>Erysipelotrichaceae</taxon>
        <taxon>Longicatena</taxon>
    </lineage>
</organism>
<dbReference type="SUPFAM" id="SSF58104">
    <property type="entry name" value="Methyl-accepting chemotaxis protein (MCP) signaling domain"/>
    <property type="match status" value="1"/>
</dbReference>
<dbReference type="RefSeq" id="WP_132223912.1">
    <property type="nucleotide sequence ID" value="NZ_JANKBG010000003.1"/>
</dbReference>
<dbReference type="AlphaFoldDB" id="A0A4R3TML8"/>
<feature type="transmembrane region" description="Helical" evidence="5">
    <location>
        <begin position="189"/>
        <end position="211"/>
    </location>
</feature>
<accession>A0A4R3TML8</accession>
<keyword evidence="9" id="KW-1185">Reference proteome</keyword>
<dbReference type="GO" id="GO:0005886">
    <property type="term" value="C:plasma membrane"/>
    <property type="evidence" value="ECO:0007669"/>
    <property type="project" value="TreeGrafter"/>
</dbReference>
<dbReference type="InterPro" id="IPR003660">
    <property type="entry name" value="HAMP_dom"/>
</dbReference>
<feature type="domain" description="Methyl-accepting transducer" evidence="6">
    <location>
        <begin position="315"/>
        <end position="544"/>
    </location>
</feature>
<dbReference type="PANTHER" id="PTHR43531:SF11">
    <property type="entry name" value="METHYL-ACCEPTING CHEMOTAXIS PROTEIN 3"/>
    <property type="match status" value="1"/>
</dbReference>
<keyword evidence="4" id="KW-0175">Coiled coil</keyword>
<reference evidence="8 9" key="1">
    <citation type="submission" date="2019-03" db="EMBL/GenBank/DDBJ databases">
        <title>Genomic Encyclopedia of Type Strains, Phase IV (KMG-IV): sequencing the most valuable type-strain genomes for metagenomic binning, comparative biology and taxonomic classification.</title>
        <authorList>
            <person name="Goeker M."/>
        </authorList>
    </citation>
    <scope>NUCLEOTIDE SEQUENCE [LARGE SCALE GENOMIC DNA]</scope>
    <source>
        <strain evidence="8 9">DSM 29481</strain>
    </source>
</reference>
<evidence type="ECO:0000256" key="1">
    <source>
        <dbReference type="ARBA" id="ARBA00022500"/>
    </source>
</evidence>
<dbReference type="PANTHER" id="PTHR43531">
    <property type="entry name" value="PROTEIN ICFG"/>
    <property type="match status" value="1"/>
</dbReference>
<name>A0A4R3TML8_9FIRM</name>
<dbReference type="Gene3D" id="1.10.287.950">
    <property type="entry name" value="Methyl-accepting chemotaxis protein"/>
    <property type="match status" value="1"/>
</dbReference>
<evidence type="ECO:0000259" key="7">
    <source>
        <dbReference type="PROSITE" id="PS50885"/>
    </source>
</evidence>
<evidence type="ECO:0000256" key="2">
    <source>
        <dbReference type="ARBA" id="ARBA00029447"/>
    </source>
</evidence>
<dbReference type="GO" id="GO:0007165">
    <property type="term" value="P:signal transduction"/>
    <property type="evidence" value="ECO:0007669"/>
    <property type="project" value="UniProtKB-KW"/>
</dbReference>
<dbReference type="InterPro" id="IPR024478">
    <property type="entry name" value="HlyB_4HB_MCP"/>
</dbReference>
<dbReference type="Gene3D" id="6.10.340.10">
    <property type="match status" value="1"/>
</dbReference>
<dbReference type="Proteomes" id="UP000295773">
    <property type="component" value="Unassembled WGS sequence"/>
</dbReference>
<dbReference type="PROSITE" id="PS50111">
    <property type="entry name" value="CHEMOTAXIS_TRANSDUC_2"/>
    <property type="match status" value="1"/>
</dbReference>
<protein>
    <submittedName>
        <fullName evidence="8">Methyl-accepting chemotaxis protein</fullName>
    </submittedName>
</protein>
<dbReference type="Pfam" id="PF00015">
    <property type="entry name" value="MCPsignal"/>
    <property type="match status" value="1"/>
</dbReference>
<dbReference type="SMART" id="SM00283">
    <property type="entry name" value="MA"/>
    <property type="match status" value="1"/>
</dbReference>
<keyword evidence="5" id="KW-1133">Transmembrane helix</keyword>
<dbReference type="CDD" id="cd06225">
    <property type="entry name" value="HAMP"/>
    <property type="match status" value="1"/>
</dbReference>
<evidence type="ECO:0000313" key="9">
    <source>
        <dbReference type="Proteomes" id="UP000295773"/>
    </source>
</evidence>
<dbReference type="InterPro" id="IPR004089">
    <property type="entry name" value="MCPsignal_dom"/>
</dbReference>
<keyword evidence="5" id="KW-0812">Transmembrane</keyword>
<dbReference type="SMART" id="SM00304">
    <property type="entry name" value="HAMP"/>
    <property type="match status" value="1"/>
</dbReference>
<keyword evidence="5" id="KW-0472">Membrane</keyword>
<dbReference type="EMBL" id="SMBP01000003">
    <property type="protein sequence ID" value="TCU62716.1"/>
    <property type="molecule type" value="Genomic_DNA"/>
</dbReference>
<sequence length="559" mass="61671">MQKLRSMKISKQLILTFGITVIMFLSIIVTALYSAATISDNYTDFYEKSFEVVKASMSTRIKNMEMVLAVTKSLTYHDKEEQAALKKEIMESVAVVEENLGQMDMMDDALVSDAEVSKLTSALNELKNNRDKVLDLIEQEKYDEASKLYQNKYEASSIKMRNELSSLEAKVKKDAAQAYSDGKSTISRMMIFIALTSVIMVIFLIAMWIWVYRNISHPIIEIKKAARELSEGNLRTEIQYESGNELGELADSMRETVKTLSYYSDEIAKSMRMLGNGKLNYRSNVKFKGNFIELGTALDEISELLSNAIMKISTSAELVSGGAQQVSNGAQILSQGASDQAGSIQELAANINELSQSVKSNADDAIVVSEYANNLKNQIMESHEQMENMLKANHEINENSSNITMIVKEIEDIAFQTNLLALNAAVEAARAGEAGKGFSVVAAEIRNLSAKTTEASKLTSELIRKTSLSIESGSKMMDKTSITLQNVVENAQQVTANVERISDVSVQQSKAISQVRQSIEQISEIVQGNSATSEESAAASEELAAQAQVLRELVNDFEI</sequence>
<feature type="transmembrane region" description="Helical" evidence="5">
    <location>
        <begin position="12"/>
        <end position="33"/>
    </location>
</feature>